<feature type="transmembrane region" description="Helical" evidence="1">
    <location>
        <begin position="188"/>
        <end position="212"/>
    </location>
</feature>
<evidence type="ECO:0008006" key="4">
    <source>
        <dbReference type="Google" id="ProtNLM"/>
    </source>
</evidence>
<feature type="transmembrane region" description="Helical" evidence="1">
    <location>
        <begin position="265"/>
        <end position="283"/>
    </location>
</feature>
<reference evidence="2 3" key="1">
    <citation type="submission" date="2019-04" db="EMBL/GenBank/DDBJ databases">
        <authorList>
            <person name="Van Vliet M D."/>
        </authorList>
    </citation>
    <scope>NUCLEOTIDE SEQUENCE [LARGE SCALE GENOMIC DNA]</scope>
    <source>
        <strain evidence="2 3">F21</strain>
    </source>
</reference>
<gene>
    <name evidence="2" type="ORF">SCARR_03632</name>
</gene>
<feature type="transmembrane region" description="Helical" evidence="1">
    <location>
        <begin position="7"/>
        <end position="25"/>
    </location>
</feature>
<keyword evidence="1" id="KW-1133">Transmembrane helix</keyword>
<accession>A0A6C2UN15</accession>
<feature type="transmembrane region" description="Helical" evidence="1">
    <location>
        <begin position="130"/>
        <end position="147"/>
    </location>
</feature>
<organism evidence="2 3">
    <name type="scientific">Pontiella sulfatireligans</name>
    <dbReference type="NCBI Taxonomy" id="2750658"/>
    <lineage>
        <taxon>Bacteria</taxon>
        <taxon>Pseudomonadati</taxon>
        <taxon>Kiritimatiellota</taxon>
        <taxon>Kiritimatiellia</taxon>
        <taxon>Kiritimatiellales</taxon>
        <taxon>Pontiellaceae</taxon>
        <taxon>Pontiella</taxon>
    </lineage>
</organism>
<evidence type="ECO:0000256" key="1">
    <source>
        <dbReference type="SAM" id="Phobius"/>
    </source>
</evidence>
<dbReference type="EMBL" id="CAAHFH010000002">
    <property type="protein sequence ID" value="VGO21558.1"/>
    <property type="molecule type" value="Genomic_DNA"/>
</dbReference>
<dbReference type="Proteomes" id="UP000346198">
    <property type="component" value="Unassembled WGS sequence"/>
</dbReference>
<keyword evidence="3" id="KW-1185">Reference proteome</keyword>
<sequence>MKPIQAAFFGLLTVLLGGALVWWLLGRPATGIDDADIFLVYARNFAEGHGFVYNVGGERVEGFTSMLWTLICSVFWHTCASVPVPLLLLNVLFCGAAAAACLRRTERPVLYLALLGASPAWFAWCQTTLMESGLWCLLVTLLVLAVAERRTVAVCLLLPLLVLTRPESIAWGAWACLILAFSKGWKSALWPAAVFGASLLALVGFRLSYFGYPVPNTYYAKVSPDLFSNIWSGLGYLFGYAFSNPAALLALLFLCVVLARRGPGFWVALALLPGLGIPVLVGGDHFGAYRFFQPLWPLLCLLVAREWLQWSSNFCPRVMKTVPVVLLAVGWLLFPATANLEHEFRIAREGRANGEALTAMFSDLADWPTVAVITAGGSKLAYAGTVQDLMGLNSTEMAHAPGPHTGFKNHTGFSKVVFYRWMPDVLLCGDSAEFDALVLQGLHSEPRFMERYEKRALRRNGRELDAYYRRGFLAGLGIQAKE</sequence>
<name>A0A6C2UN15_9BACT</name>
<feature type="transmembrane region" description="Helical" evidence="1">
    <location>
        <begin position="109"/>
        <end position="124"/>
    </location>
</feature>
<proteinExistence type="predicted"/>
<feature type="transmembrane region" description="Helical" evidence="1">
    <location>
        <begin position="233"/>
        <end position="259"/>
    </location>
</feature>
<evidence type="ECO:0000313" key="3">
    <source>
        <dbReference type="Proteomes" id="UP000346198"/>
    </source>
</evidence>
<dbReference type="AlphaFoldDB" id="A0A6C2UN15"/>
<feature type="transmembrane region" description="Helical" evidence="1">
    <location>
        <begin position="74"/>
        <end position="102"/>
    </location>
</feature>
<keyword evidence="1" id="KW-0472">Membrane</keyword>
<protein>
    <recommendedName>
        <fullName evidence="4">Glycosyltransferase RgtA/B/C/D-like domain-containing protein</fullName>
    </recommendedName>
</protein>
<evidence type="ECO:0000313" key="2">
    <source>
        <dbReference type="EMBL" id="VGO21558.1"/>
    </source>
</evidence>
<keyword evidence="1" id="KW-0812">Transmembrane</keyword>